<dbReference type="Proteomes" id="UP000325780">
    <property type="component" value="Unassembled WGS sequence"/>
</dbReference>
<organism evidence="1 2">
    <name type="scientific">Aspergillus avenaceus</name>
    <dbReference type="NCBI Taxonomy" id="36643"/>
    <lineage>
        <taxon>Eukaryota</taxon>
        <taxon>Fungi</taxon>
        <taxon>Dikarya</taxon>
        <taxon>Ascomycota</taxon>
        <taxon>Pezizomycotina</taxon>
        <taxon>Eurotiomycetes</taxon>
        <taxon>Eurotiomycetidae</taxon>
        <taxon>Eurotiales</taxon>
        <taxon>Aspergillaceae</taxon>
        <taxon>Aspergillus</taxon>
        <taxon>Aspergillus subgen. Circumdati</taxon>
    </lineage>
</organism>
<evidence type="ECO:0000313" key="2">
    <source>
        <dbReference type="Proteomes" id="UP000325780"/>
    </source>
</evidence>
<evidence type="ECO:0000313" key="1">
    <source>
        <dbReference type="EMBL" id="KAE8146724.1"/>
    </source>
</evidence>
<gene>
    <name evidence="1" type="ORF">BDV25DRAFT_46179</name>
</gene>
<dbReference type="EMBL" id="ML742245">
    <property type="protein sequence ID" value="KAE8146724.1"/>
    <property type="molecule type" value="Genomic_DNA"/>
</dbReference>
<sequence length="134" mass="15277">MSSFNYLQRTVVWQLRTMNGIDIKQIDRCSTFQCFNSQKTFSVNSMHLILALILFAQVAIAQSLDPSPKPTPTRSTFDVDGQSCQTPVFDEPSWLIATCFSDVKEKQPIKSKLDLTHCIGYNESIYQMQRGYVP</sequence>
<proteinExistence type="predicted"/>
<protein>
    <recommendedName>
        <fullName evidence="3">Cyanovirin-N domain-containing protein</fullName>
    </recommendedName>
</protein>
<reference evidence="1 2" key="1">
    <citation type="submission" date="2019-04" db="EMBL/GenBank/DDBJ databases">
        <title>Friends and foes A comparative genomics study of 23 Aspergillus species from section Flavi.</title>
        <authorList>
            <consortium name="DOE Joint Genome Institute"/>
            <person name="Kjaerbolling I."/>
            <person name="Vesth T."/>
            <person name="Frisvad J.C."/>
            <person name="Nybo J.L."/>
            <person name="Theobald S."/>
            <person name="Kildgaard S."/>
            <person name="Isbrandt T."/>
            <person name="Kuo A."/>
            <person name="Sato A."/>
            <person name="Lyhne E.K."/>
            <person name="Kogle M.E."/>
            <person name="Wiebenga A."/>
            <person name="Kun R.S."/>
            <person name="Lubbers R.J."/>
            <person name="Makela M.R."/>
            <person name="Barry K."/>
            <person name="Chovatia M."/>
            <person name="Clum A."/>
            <person name="Daum C."/>
            <person name="Haridas S."/>
            <person name="He G."/>
            <person name="LaButti K."/>
            <person name="Lipzen A."/>
            <person name="Mondo S."/>
            <person name="Riley R."/>
            <person name="Salamov A."/>
            <person name="Simmons B.A."/>
            <person name="Magnuson J.K."/>
            <person name="Henrissat B."/>
            <person name="Mortensen U.H."/>
            <person name="Larsen T.O."/>
            <person name="Devries R.P."/>
            <person name="Grigoriev I.V."/>
            <person name="Machida M."/>
            <person name="Baker S.E."/>
            <person name="Andersen M.R."/>
        </authorList>
    </citation>
    <scope>NUCLEOTIDE SEQUENCE [LARGE SCALE GENOMIC DNA]</scope>
    <source>
        <strain evidence="1 2">IBT 18842</strain>
    </source>
</reference>
<evidence type="ECO:0008006" key="3">
    <source>
        <dbReference type="Google" id="ProtNLM"/>
    </source>
</evidence>
<dbReference type="AlphaFoldDB" id="A0A5N6TK35"/>
<accession>A0A5N6TK35</accession>
<name>A0A5N6TK35_ASPAV</name>
<keyword evidence="2" id="KW-1185">Reference proteome</keyword>